<gene>
    <name evidence="2" type="ORF">PsYK624_065360</name>
</gene>
<dbReference type="Proteomes" id="UP000703269">
    <property type="component" value="Unassembled WGS sequence"/>
</dbReference>
<feature type="region of interest" description="Disordered" evidence="1">
    <location>
        <begin position="64"/>
        <end position="83"/>
    </location>
</feature>
<proteinExistence type="predicted"/>
<dbReference type="AlphaFoldDB" id="A0A9P3GAK2"/>
<name>A0A9P3GAK2_9APHY</name>
<evidence type="ECO:0000313" key="3">
    <source>
        <dbReference type="Proteomes" id="UP000703269"/>
    </source>
</evidence>
<organism evidence="2 3">
    <name type="scientific">Phanerochaete sordida</name>
    <dbReference type="NCBI Taxonomy" id="48140"/>
    <lineage>
        <taxon>Eukaryota</taxon>
        <taxon>Fungi</taxon>
        <taxon>Dikarya</taxon>
        <taxon>Basidiomycota</taxon>
        <taxon>Agaricomycotina</taxon>
        <taxon>Agaricomycetes</taxon>
        <taxon>Polyporales</taxon>
        <taxon>Phanerochaetaceae</taxon>
        <taxon>Phanerochaete</taxon>
    </lineage>
</organism>
<dbReference type="EMBL" id="BPQB01000016">
    <property type="protein sequence ID" value="GJE90405.1"/>
    <property type="molecule type" value="Genomic_DNA"/>
</dbReference>
<evidence type="ECO:0000256" key="1">
    <source>
        <dbReference type="SAM" id="MobiDB-lite"/>
    </source>
</evidence>
<evidence type="ECO:0000313" key="2">
    <source>
        <dbReference type="EMBL" id="GJE90405.1"/>
    </source>
</evidence>
<keyword evidence="3" id="KW-1185">Reference proteome</keyword>
<accession>A0A9P3GAK2</accession>
<comment type="caution">
    <text evidence="2">The sequence shown here is derived from an EMBL/GenBank/DDBJ whole genome shotgun (WGS) entry which is preliminary data.</text>
</comment>
<reference evidence="2 3" key="1">
    <citation type="submission" date="2021-08" db="EMBL/GenBank/DDBJ databases">
        <title>Draft Genome Sequence of Phanerochaete sordida strain YK-624.</title>
        <authorList>
            <person name="Mori T."/>
            <person name="Dohra H."/>
            <person name="Suzuki T."/>
            <person name="Kawagishi H."/>
            <person name="Hirai H."/>
        </authorList>
    </citation>
    <scope>NUCLEOTIDE SEQUENCE [LARGE SCALE GENOMIC DNA]</scope>
    <source>
        <strain evidence="2 3">YK-624</strain>
    </source>
</reference>
<protein>
    <submittedName>
        <fullName evidence="2">Uncharacterized protein</fullName>
    </submittedName>
</protein>
<sequence length="83" mass="9317">MIEVRKQGRRRRLRTAAGKRVRCRALPCLGPVLARTSSLHTTSTFLIIHLLRIRPGVFWSSTTEDLTSEGERSGPDSPTHAIH</sequence>